<feature type="compositionally biased region" description="Basic and acidic residues" evidence="1">
    <location>
        <begin position="35"/>
        <end position="45"/>
    </location>
</feature>
<feature type="region of interest" description="Disordered" evidence="1">
    <location>
        <begin position="35"/>
        <end position="55"/>
    </location>
</feature>
<dbReference type="InterPro" id="IPR036388">
    <property type="entry name" value="WH-like_DNA-bd_sf"/>
</dbReference>
<dbReference type="Pfam" id="PF02316">
    <property type="entry name" value="HTH_Tnp_Mu_1"/>
    <property type="match status" value="1"/>
</dbReference>
<dbReference type="GO" id="GO:0006313">
    <property type="term" value="P:DNA transposition"/>
    <property type="evidence" value="ECO:0007669"/>
    <property type="project" value="InterPro"/>
</dbReference>
<dbReference type="SUPFAM" id="SSF46689">
    <property type="entry name" value="Homeodomain-like"/>
    <property type="match status" value="2"/>
</dbReference>
<dbReference type="SUPFAM" id="SSF53098">
    <property type="entry name" value="Ribonuclease H-like"/>
    <property type="match status" value="1"/>
</dbReference>
<dbReference type="AlphaFoldDB" id="A0A7W6WJA5"/>
<accession>A0A7W6WJA5</accession>
<dbReference type="Pfam" id="PF09299">
    <property type="entry name" value="Mu-transpos_C"/>
    <property type="match status" value="1"/>
</dbReference>
<dbReference type="Gene3D" id="2.30.30.130">
    <property type="entry name" value="Transposase, Mu, C-terminal"/>
    <property type="match status" value="1"/>
</dbReference>
<dbReference type="InterPro" id="IPR015126">
    <property type="entry name" value="Mu_I-gamma"/>
</dbReference>
<dbReference type="Gene3D" id="1.10.10.10">
    <property type="entry name" value="Winged helix-like DNA-binding domain superfamily/Winged helix DNA-binding domain"/>
    <property type="match status" value="1"/>
</dbReference>
<dbReference type="InterPro" id="IPR009004">
    <property type="entry name" value="Transposase_Mu_C"/>
</dbReference>
<dbReference type="Gene3D" id="3.30.420.10">
    <property type="entry name" value="Ribonuclease H-like superfamily/Ribonuclease H"/>
    <property type="match status" value="1"/>
</dbReference>
<sequence>MTTATEHWLTAAEIAELSLPGLPKTREAVVRRARKEWQSPDRQWSEGRSSGVWRRRRGKGGGVEYHISALPARARAAFLRRQGTPAAAAEAPEAANDDPKWREMWARFEALPESRRETARQRLALIDQVETLVRGGMSKTAAVELVAAPAGISARSYFNFEKRTWNTPREHRLPMLVDQRSGRVTTTDLEPEAWAMLKADYLRAEKPAVDACIERLRRVAAARGWSLPSTRTLQRRLADLDPLLVCWFREGREALMRRFPAQRRDRSAFKALEAVNFDGHRFDVFVEWADGTVSRPMMVTFQDLFSGKVLSWRIDRSENATAFRLAFGDLVEDYGLPEHVWLDNTRAASSKWLTGGTPNRFRWKVRDDDPVGLFRQCGCEVHFTEPYHGQSKPIERAFRDMAEYVAKGPDCSGAYTGRSPEHKPHTYGQRAVPIDQFIAIVDREIRHHNARPGRKAAACRGRSFDETFQASYEAEDTIIRRASPEMRRLWLLAAEGVTCRVPDGRIELFGNRYWAPELARLVGRKVIARFDPEALHQPVHVSLLDGTAVCEAECRDDSGYADTEAVKRQKADEGRFRRAVKEMAEAEKRMTAAQVAAALPAPDETPDPDAKVIRIIGNTVARAAPAPADEDTQAATGADFDRAFAAGVTALADWRAQNE</sequence>
<comment type="caution">
    <text evidence="3">The sequence shown here is derived from an EMBL/GenBank/DDBJ whole genome shotgun (WGS) entry which is preliminary data.</text>
</comment>
<dbReference type="GO" id="GO:0004803">
    <property type="term" value="F:transposase activity"/>
    <property type="evidence" value="ECO:0007669"/>
    <property type="project" value="InterPro"/>
</dbReference>
<dbReference type="GO" id="GO:0003677">
    <property type="term" value="F:DNA binding"/>
    <property type="evidence" value="ECO:0007669"/>
    <property type="project" value="InterPro"/>
</dbReference>
<organism evidence="3 4">
    <name type="scientific">Roseospira goensis</name>
    <dbReference type="NCBI Taxonomy" id="391922"/>
    <lineage>
        <taxon>Bacteria</taxon>
        <taxon>Pseudomonadati</taxon>
        <taxon>Pseudomonadota</taxon>
        <taxon>Alphaproteobacteria</taxon>
        <taxon>Rhodospirillales</taxon>
        <taxon>Rhodospirillaceae</taxon>
        <taxon>Roseospira</taxon>
    </lineage>
</organism>
<dbReference type="PROSITE" id="PS51702">
    <property type="entry name" value="HTH_MU"/>
    <property type="match status" value="1"/>
</dbReference>
<evidence type="ECO:0000313" key="3">
    <source>
        <dbReference type="EMBL" id="MBB4284504.1"/>
    </source>
</evidence>
<dbReference type="Pfam" id="PF09039">
    <property type="entry name" value="HTH_Tnp_Mu_2"/>
    <property type="match status" value="1"/>
</dbReference>
<dbReference type="InterPro" id="IPR003314">
    <property type="entry name" value="Mu-type_HTH"/>
</dbReference>
<dbReference type="SUPFAM" id="SSF50610">
    <property type="entry name" value="mu transposase, C-terminal domain"/>
    <property type="match status" value="1"/>
</dbReference>
<dbReference type="Proteomes" id="UP000555728">
    <property type="component" value="Unassembled WGS sequence"/>
</dbReference>
<dbReference type="Gene3D" id="1.10.10.60">
    <property type="entry name" value="Homeodomain-like"/>
    <property type="match status" value="2"/>
</dbReference>
<dbReference type="Pfam" id="PF02914">
    <property type="entry name" value="DDE_2"/>
    <property type="match status" value="1"/>
</dbReference>
<feature type="domain" description="HTH Mu-type" evidence="2">
    <location>
        <begin position="7"/>
        <end position="86"/>
    </location>
</feature>
<dbReference type="SUPFAM" id="SSF46955">
    <property type="entry name" value="Putative DNA-binding domain"/>
    <property type="match status" value="1"/>
</dbReference>
<dbReference type="InterPro" id="IPR012337">
    <property type="entry name" value="RNaseH-like_sf"/>
</dbReference>
<reference evidence="3 4" key="1">
    <citation type="submission" date="2020-08" db="EMBL/GenBank/DDBJ databases">
        <title>Genome sequencing of Purple Non-Sulfur Bacteria from various extreme environments.</title>
        <authorList>
            <person name="Mayer M."/>
        </authorList>
    </citation>
    <scope>NUCLEOTIDE SEQUENCE [LARGE SCALE GENOMIC DNA]</scope>
    <source>
        <strain evidence="3 4">JA135</strain>
    </source>
</reference>
<dbReference type="RefSeq" id="WP_184430991.1">
    <property type="nucleotide sequence ID" value="NZ_JACIGI010000002.1"/>
</dbReference>
<dbReference type="EMBL" id="JACIGI010000002">
    <property type="protein sequence ID" value="MBB4284504.1"/>
    <property type="molecule type" value="Genomic_DNA"/>
</dbReference>
<evidence type="ECO:0000259" key="2">
    <source>
        <dbReference type="PROSITE" id="PS51702"/>
    </source>
</evidence>
<evidence type="ECO:0000256" key="1">
    <source>
        <dbReference type="SAM" id="MobiDB-lite"/>
    </source>
</evidence>
<dbReference type="GO" id="GO:0015074">
    <property type="term" value="P:DNA integration"/>
    <property type="evidence" value="ECO:0007669"/>
    <property type="project" value="InterPro"/>
</dbReference>
<keyword evidence="4" id="KW-1185">Reference proteome</keyword>
<dbReference type="InterPro" id="IPR009061">
    <property type="entry name" value="DNA-bd_dom_put_sf"/>
</dbReference>
<proteinExistence type="predicted"/>
<gene>
    <name evidence="3" type="ORF">GGD88_000211</name>
</gene>
<dbReference type="InterPro" id="IPR015378">
    <property type="entry name" value="Transposase-like_Mu_C"/>
</dbReference>
<dbReference type="InterPro" id="IPR036397">
    <property type="entry name" value="RNaseH_sf"/>
</dbReference>
<name>A0A7W6WJA5_9PROT</name>
<dbReference type="InterPro" id="IPR009057">
    <property type="entry name" value="Homeodomain-like_sf"/>
</dbReference>
<evidence type="ECO:0000313" key="4">
    <source>
        <dbReference type="Proteomes" id="UP000555728"/>
    </source>
</evidence>
<protein>
    <recommendedName>
        <fullName evidence="2">HTH Mu-type domain-containing protein</fullName>
    </recommendedName>
</protein>
<dbReference type="InterPro" id="IPR004189">
    <property type="entry name" value="Phage_Mu_transposase"/>
</dbReference>